<dbReference type="OrthoDB" id="8584557at2"/>
<feature type="transmembrane region" description="Helical" evidence="1">
    <location>
        <begin position="174"/>
        <end position="193"/>
    </location>
</feature>
<dbReference type="EMBL" id="CABPSB010000006">
    <property type="protein sequence ID" value="VVE01435.1"/>
    <property type="molecule type" value="Genomic_DNA"/>
</dbReference>
<feature type="transmembrane region" description="Helical" evidence="1">
    <location>
        <begin position="144"/>
        <end position="162"/>
    </location>
</feature>
<dbReference type="PANTHER" id="PTHR22911:SF103">
    <property type="entry name" value="BLR2811 PROTEIN"/>
    <property type="match status" value="1"/>
</dbReference>
<feature type="transmembrane region" description="Helical" evidence="1">
    <location>
        <begin position="33"/>
        <end position="50"/>
    </location>
</feature>
<feature type="transmembrane region" description="Helical" evidence="1">
    <location>
        <begin position="258"/>
        <end position="277"/>
    </location>
</feature>
<feature type="domain" description="EamA" evidence="2">
    <location>
        <begin position="144"/>
        <end position="275"/>
    </location>
</feature>
<keyword evidence="1" id="KW-0812">Transmembrane</keyword>
<accession>A0A5E4URC0</accession>
<dbReference type="InterPro" id="IPR037185">
    <property type="entry name" value="EmrE-like"/>
</dbReference>
<protein>
    <submittedName>
        <fullName evidence="3">Riboflavin transporter</fullName>
    </submittedName>
</protein>
<dbReference type="InterPro" id="IPR000620">
    <property type="entry name" value="EamA_dom"/>
</dbReference>
<dbReference type="AlphaFoldDB" id="A0A5E4URC0"/>
<dbReference type="Gene3D" id="1.10.3730.20">
    <property type="match status" value="1"/>
</dbReference>
<dbReference type="SUPFAM" id="SSF103481">
    <property type="entry name" value="Multidrug resistance efflux transporter EmrE"/>
    <property type="match status" value="2"/>
</dbReference>
<proteinExistence type="predicted"/>
<feature type="domain" description="EamA" evidence="2">
    <location>
        <begin position="2"/>
        <end position="134"/>
    </location>
</feature>
<sequence>MRGIGWLLLSQLLLVSMDATAKALSLSIAVPLLVWARYAVHLVLMVVVFAPSRGGSIMRTKHPGAQVVRGLLLLGTSLSGLIALRILPMAETAGLAFMSPLIATMLAGPLLGEKVGRLGWCAILVGASGAVLISRPSSHLPLEGVLLVLLSAVSFSFYQILTRKLSHVEDSITMLFYTALVGTVCLSFALPWIPLETMPTLPQTLGIVSLGIYAGIGHFCVIHAFRHAPVSTLTPFMYVQLVWAALLGWFIFGHFPDGLSIVGMLIIVGGGLLLSFARTRRAAMSAAPAAPQPREMSQTH</sequence>
<evidence type="ECO:0000256" key="1">
    <source>
        <dbReference type="SAM" id="Phobius"/>
    </source>
</evidence>
<keyword evidence="4" id="KW-1185">Reference proteome</keyword>
<feature type="transmembrane region" description="Helical" evidence="1">
    <location>
        <begin position="70"/>
        <end position="87"/>
    </location>
</feature>
<dbReference type="PANTHER" id="PTHR22911">
    <property type="entry name" value="ACYL-MALONYL CONDENSING ENZYME-RELATED"/>
    <property type="match status" value="1"/>
</dbReference>
<keyword evidence="1" id="KW-0472">Membrane</keyword>
<reference evidence="3 4" key="1">
    <citation type="submission" date="2019-08" db="EMBL/GenBank/DDBJ databases">
        <authorList>
            <person name="Peeters C."/>
        </authorList>
    </citation>
    <scope>NUCLEOTIDE SEQUENCE [LARGE SCALE GENOMIC DNA]</scope>
    <source>
        <strain evidence="3 4">LMG 31108</strain>
    </source>
</reference>
<gene>
    <name evidence="3" type="primary">ribN</name>
    <name evidence="3" type="ORF">PAN31108_02151</name>
</gene>
<keyword evidence="1" id="KW-1133">Transmembrane helix</keyword>
<feature type="transmembrane region" description="Helical" evidence="1">
    <location>
        <begin position="232"/>
        <end position="252"/>
    </location>
</feature>
<evidence type="ECO:0000313" key="3">
    <source>
        <dbReference type="EMBL" id="VVE01435.1"/>
    </source>
</evidence>
<feature type="transmembrane region" description="Helical" evidence="1">
    <location>
        <begin position="118"/>
        <end position="138"/>
    </location>
</feature>
<feature type="transmembrane region" description="Helical" evidence="1">
    <location>
        <begin position="93"/>
        <end position="111"/>
    </location>
</feature>
<dbReference type="Pfam" id="PF00892">
    <property type="entry name" value="EamA"/>
    <property type="match status" value="2"/>
</dbReference>
<feature type="transmembrane region" description="Helical" evidence="1">
    <location>
        <begin position="205"/>
        <end position="225"/>
    </location>
</feature>
<evidence type="ECO:0000313" key="4">
    <source>
        <dbReference type="Proteomes" id="UP000406256"/>
    </source>
</evidence>
<dbReference type="Proteomes" id="UP000406256">
    <property type="component" value="Unassembled WGS sequence"/>
</dbReference>
<organism evidence="3 4">
    <name type="scientific">Pandoraea anhela</name>
    <dbReference type="NCBI Taxonomy" id="2508295"/>
    <lineage>
        <taxon>Bacteria</taxon>
        <taxon>Pseudomonadati</taxon>
        <taxon>Pseudomonadota</taxon>
        <taxon>Betaproteobacteria</taxon>
        <taxon>Burkholderiales</taxon>
        <taxon>Burkholderiaceae</taxon>
        <taxon>Pandoraea</taxon>
    </lineage>
</organism>
<evidence type="ECO:0000259" key="2">
    <source>
        <dbReference type="Pfam" id="PF00892"/>
    </source>
</evidence>
<name>A0A5E4URC0_9BURK</name>
<dbReference type="GO" id="GO:0016020">
    <property type="term" value="C:membrane"/>
    <property type="evidence" value="ECO:0007669"/>
    <property type="project" value="InterPro"/>
</dbReference>